<dbReference type="KEGG" id="fil:BN1229_v1_1521"/>
<protein>
    <submittedName>
        <fullName evidence="1">Uncharacterized protein</fullName>
    </submittedName>
</protein>
<dbReference type="AlphaFoldDB" id="A0A0D6JEN1"/>
<dbReference type="EMBL" id="LN829119">
    <property type="protein sequence ID" value="CPR18022.1"/>
    <property type="molecule type" value="Genomic_DNA"/>
</dbReference>
<evidence type="ECO:0000313" key="2">
    <source>
        <dbReference type="Proteomes" id="UP000033187"/>
    </source>
</evidence>
<proteinExistence type="predicted"/>
<name>A0A0D6JEN1_9HYPH</name>
<keyword evidence="2" id="KW-1185">Reference proteome</keyword>
<evidence type="ECO:0000313" key="1">
    <source>
        <dbReference type="EMBL" id="CPR18022.1"/>
    </source>
</evidence>
<organism evidence="1 2">
    <name type="scientific">Candidatus Filomicrobium marinum</name>
    <dbReference type="NCBI Taxonomy" id="1608628"/>
    <lineage>
        <taxon>Bacteria</taxon>
        <taxon>Pseudomonadati</taxon>
        <taxon>Pseudomonadota</taxon>
        <taxon>Alphaproteobacteria</taxon>
        <taxon>Hyphomicrobiales</taxon>
        <taxon>Hyphomicrobiaceae</taxon>
        <taxon>Filomicrobium</taxon>
    </lineage>
</organism>
<accession>A0A0D6JEN1</accession>
<dbReference type="KEGG" id="fiy:BN1229_v1_1523"/>
<gene>
    <name evidence="1" type="ORF">YBN1229_v1_1523</name>
</gene>
<sequence>MSALRRPPAFYSRGKSLFLNSHSDGRVISQYAQLGTFLYHFSETYGVGACRRVASLPSY</sequence>
<dbReference type="Proteomes" id="UP000033187">
    <property type="component" value="Chromosome 1"/>
</dbReference>
<reference evidence="2" key="1">
    <citation type="submission" date="2015-02" db="EMBL/GenBank/DDBJ databases">
        <authorList>
            <person name="Chooi Y.-H."/>
        </authorList>
    </citation>
    <scope>NUCLEOTIDE SEQUENCE [LARGE SCALE GENOMIC DNA]</scope>
    <source>
        <strain evidence="2">strain Y</strain>
    </source>
</reference>